<dbReference type="Proteomes" id="UP001171299">
    <property type="component" value="Unassembled WGS sequence"/>
</dbReference>
<gene>
    <name evidence="2" type="ORF">CTZ24_23975</name>
    <name evidence="1" type="ORF">Q3404_12635</name>
</gene>
<evidence type="ECO:0000313" key="4">
    <source>
        <dbReference type="Proteomes" id="UP001171299"/>
    </source>
</evidence>
<keyword evidence="2" id="KW-0614">Plasmid</keyword>
<dbReference type="RefSeq" id="WP_021185351.1">
    <property type="nucleotide sequence ID" value="NZ_CP024638.1"/>
</dbReference>
<evidence type="ECO:0000313" key="2">
    <source>
        <dbReference type="EMBL" id="QGR09529.1"/>
    </source>
</evidence>
<keyword evidence="4" id="KW-1185">Reference proteome</keyword>
<protein>
    <submittedName>
        <fullName evidence="2">Uncharacterized protein</fullName>
    </submittedName>
</protein>
<dbReference type="Proteomes" id="UP000424872">
    <property type="component" value="Plasmid pMSR2B"/>
</dbReference>
<reference evidence="3" key="1">
    <citation type="submission" date="2017-11" db="EMBL/GenBank/DDBJ databases">
        <title>Genome sequence of Pantoea sp. MSR2.</title>
        <authorList>
            <person name="Nascimento F.X."/>
        </authorList>
    </citation>
    <scope>NUCLEOTIDE SEQUENCE [LARGE SCALE GENOMIC DNA]</scope>
    <source>
        <strain evidence="3">MSR2</strain>
        <plasmid evidence="3">pmsr2b</plasmid>
    </source>
</reference>
<dbReference type="EMBL" id="JAUOOM010000011">
    <property type="protein sequence ID" value="MDO6407425.1"/>
    <property type="molecule type" value="Genomic_DNA"/>
</dbReference>
<organism evidence="2 3">
    <name type="scientific">Pantoea phytobeneficialis</name>
    <dbReference type="NCBI Taxonomy" id="2052056"/>
    <lineage>
        <taxon>Bacteria</taxon>
        <taxon>Pseudomonadati</taxon>
        <taxon>Pseudomonadota</taxon>
        <taxon>Gammaproteobacteria</taxon>
        <taxon>Enterobacterales</taxon>
        <taxon>Erwiniaceae</taxon>
        <taxon>Pantoea</taxon>
    </lineage>
</organism>
<evidence type="ECO:0000313" key="3">
    <source>
        <dbReference type="Proteomes" id="UP000424872"/>
    </source>
</evidence>
<geneLocation type="plasmid" evidence="3">
    <name>pmsr2b</name>
</geneLocation>
<dbReference type="AlphaFoldDB" id="A0AAP9HAH7"/>
<dbReference type="EMBL" id="CP024638">
    <property type="protein sequence ID" value="QGR09529.1"/>
    <property type="molecule type" value="Genomic_DNA"/>
</dbReference>
<reference evidence="2" key="2">
    <citation type="journal article" date="2020" name="Environ. Microbiol.">
        <title>The extreme plant-growth-promoting properties of Pantoea phytobeneficialis MSR2 revealed by functional and genomic analysis.</title>
        <authorList>
            <person name="Nascimento F.X."/>
            <person name="Hernandez A.G."/>
            <person name="Glick B.R."/>
            <person name="Rossi M.J."/>
        </authorList>
    </citation>
    <scope>NUCLEOTIDE SEQUENCE</scope>
    <source>
        <strain evidence="2">MSR2</strain>
    </source>
</reference>
<evidence type="ECO:0000313" key="1">
    <source>
        <dbReference type="EMBL" id="MDO6407425.1"/>
    </source>
</evidence>
<reference evidence="1" key="3">
    <citation type="submission" date="2023-07" db="EMBL/GenBank/DDBJ databases">
        <title>The extreme plant-growth-promoting properties of Pantoea phytobeneficialis PF55 revealed by functional and genomic analysis.</title>
        <authorList>
            <person name="Nascimento F.X."/>
            <person name="Marcio R.J."/>
        </authorList>
    </citation>
    <scope>NUCLEOTIDE SEQUENCE</scope>
    <source>
        <strain evidence="1">PF55</strain>
    </source>
</reference>
<sequence length="70" mass="8064">MHKSTFYYLDNQILHSKECPYVHKGISLFLGSAYSNAQAMSIAKQRSKNVRYCKECCTGDWLRSLDVEAK</sequence>
<geneLocation type="plasmid" evidence="2">
    <name>pMSR2B</name>
</geneLocation>
<accession>A0AAP9HAH7</accession>
<name>A0AAP9HAH7_9GAMM</name>
<proteinExistence type="predicted"/>
<dbReference type="KEGG" id="ppho:CTZ24_23975"/>